<accession>A0AAJ6LYL5</accession>
<dbReference type="EMBL" id="CP134081">
    <property type="protein sequence ID" value="WNC09429.1"/>
    <property type="molecule type" value="Genomic_DNA"/>
</dbReference>
<proteinExistence type="predicted"/>
<dbReference type="Gene3D" id="3.40.50.11550">
    <property type="match status" value="1"/>
</dbReference>
<sequence>MTGTTPLSAANVSAIADRYYENFPDLRGSAHDWGTKLLKFHTGLDLDPDTVYWHDFDNAQNNPRAFTGQQHMGKPAETLTVTELVLRRFKTFYQVNFDLLDQMSGFYTVQHAGLYNETNEVPLAPSQIMQEFWATDFSTHYQKRLDSFLRNYADDGRVLVKILFFSFVWNAYNTGALSNKELRLVFDAFAGPISGAPTLEDMKRLHTTRKTTVVKSFTLGDLSSYDILRITTGQGPEILYMPAGWFRTFHNEQQMYDWVAETAALEQGRERLIAHFDTRGESNTPPRTLLLATLERIRTTPWQAGQRLLNGSATTIEKDVFTFLFDSVGNRLKLDAKQLLNSNHELRKDLFLVDLEAFMRIITPLAPGDSIVALVAVAAGSVAFGSHLAQAVHGSTKSVRQAAFKAAILDALNIIMDMPLLRGVGDEAIGELGNFEELGAALDLDTEELAQIDRVTPGDSSLDLIATDEDLTGLPEGTGIYQGVFTNPDGQYYIRLAGKIFQVVHIDTLDRWVIVDPIAPQQIAGSYPVQRDWKGRWELFTVTAPENVATRTDALAAFDTSPGFRDVIAMLINPNAKQLMTGPIDSVLRGARSQLIEVRQALADKAQAFFLAATPQQSPRLPTPSSTMTPKEFFTQVYATNTGLVINETRNAVGSCQLLIKYMSTLKAQQVKTLYVQGLLKDLHQDLLDQFQQNGIFGRDLEKRLRDLHNRGTGLDSGRYTLRQVLVEARRQGIVIKALDCAASLSTDGLSSAVPPLQQRLRVYYAYARIEALQSIKSDEKWLALTDQTLANHYDRTPGLANLTGVPSLRVTRVDSGQPLRFGVDAGEVVTAGLVPIRGDIRLKMPAADSGPRVDH</sequence>
<dbReference type="RefSeq" id="WP_310791812.1">
    <property type="nucleotide sequence ID" value="NZ_CP134081.1"/>
</dbReference>
<gene>
    <name evidence="2" type="ORF">RI108_19545</name>
</gene>
<evidence type="ECO:0000313" key="2">
    <source>
        <dbReference type="EMBL" id="WNC09429.1"/>
    </source>
</evidence>
<dbReference type="AlphaFoldDB" id="A0AAJ6LYL5"/>
<dbReference type="InterPro" id="IPR046673">
    <property type="entry name" value="ToxA_N"/>
</dbReference>
<dbReference type="CDD" id="cd14729">
    <property type="entry name" value="RtxA-like"/>
    <property type="match status" value="1"/>
</dbReference>
<name>A0AAJ6LYL5_9PSED</name>
<organism evidence="2 3">
    <name type="scientific">Pseudomonas coleopterorum</name>
    <dbReference type="NCBI Taxonomy" id="1605838"/>
    <lineage>
        <taxon>Bacteria</taxon>
        <taxon>Pseudomonadati</taxon>
        <taxon>Pseudomonadota</taxon>
        <taxon>Gammaproteobacteria</taxon>
        <taxon>Pseudomonadales</taxon>
        <taxon>Pseudomonadaceae</taxon>
        <taxon>Pseudomonas</taxon>
    </lineage>
</organism>
<dbReference type="SUPFAM" id="SSF159501">
    <property type="entry name" value="EreA/ChaN-like"/>
    <property type="match status" value="1"/>
</dbReference>
<evidence type="ECO:0000313" key="3">
    <source>
        <dbReference type="Proteomes" id="UP001258207"/>
    </source>
</evidence>
<protein>
    <submittedName>
        <fullName evidence="2">Membrane-targeted effector domain-containing toxin</fullName>
    </submittedName>
</protein>
<dbReference type="Pfam" id="PF20178">
    <property type="entry name" value="ToxA_N"/>
    <property type="match status" value="1"/>
</dbReference>
<feature type="domain" description="Dermonecrotic toxin N-terminal" evidence="1">
    <location>
        <begin position="21"/>
        <end position="278"/>
    </location>
</feature>
<dbReference type="Proteomes" id="UP001258207">
    <property type="component" value="Chromosome"/>
</dbReference>
<evidence type="ECO:0000259" key="1">
    <source>
        <dbReference type="Pfam" id="PF20178"/>
    </source>
</evidence>
<reference evidence="2" key="1">
    <citation type="submission" date="2023-09" db="EMBL/GenBank/DDBJ databases">
        <title>First report of Pseudomonas coleopterorum DJ13 causing leaf spot on Rhododendron pulchrum Sweet in China.</title>
        <authorList>
            <person name="Zhang Y."/>
        </authorList>
    </citation>
    <scope>NUCLEOTIDE SEQUENCE</scope>
    <source>
        <strain evidence="2">DJ13</strain>
    </source>
</reference>